<sequence>MPYSSSPRLPTLEPFTTTTNSRPPFPSPSFSSPSSSSPSLHSPPASLPDLLSDIVESIPNQDTLTEDQTFMLWNQLLRRLYQRNGEFDHYTRTMEIDGSRVQFCQVGPETKPSSTEAESVYTPAAIIVSGAALVRCGVWMQAGVRV</sequence>
<name>A0A9W5YYE9_9EURO</name>
<gene>
    <name evidence="2" type="ORF">AbraCBS73388_002479</name>
</gene>
<evidence type="ECO:0000256" key="1">
    <source>
        <dbReference type="SAM" id="MobiDB-lite"/>
    </source>
</evidence>
<protein>
    <submittedName>
        <fullName evidence="2">Uncharacterized protein</fullName>
    </submittedName>
</protein>
<proteinExistence type="predicted"/>
<reference evidence="2" key="1">
    <citation type="submission" date="2022-07" db="EMBL/GenBank/DDBJ databases">
        <title>Taxonomy of Aspergillus series Nigri: significant species reduction supported by multi-species coalescent approaches.</title>
        <authorList>
            <person name="Bian C."/>
            <person name="Kusuya Y."/>
            <person name="Sklenar F."/>
            <person name="D'hooge E."/>
            <person name="Yaguchi T."/>
            <person name="Takahashi H."/>
            <person name="Hubka V."/>
        </authorList>
    </citation>
    <scope>NUCLEOTIDE SEQUENCE</scope>
    <source>
        <strain evidence="2">CBS 733.88</strain>
    </source>
</reference>
<comment type="caution">
    <text evidence="2">The sequence shown here is derived from an EMBL/GenBank/DDBJ whole genome shotgun (WGS) entry which is preliminary data.</text>
</comment>
<dbReference type="EMBL" id="BROQ01000145">
    <property type="protein sequence ID" value="GKZ26395.1"/>
    <property type="molecule type" value="Genomic_DNA"/>
</dbReference>
<accession>A0A9W5YYE9</accession>
<organism evidence="2 3">
    <name type="scientific">Aspergillus brasiliensis</name>
    <dbReference type="NCBI Taxonomy" id="319629"/>
    <lineage>
        <taxon>Eukaryota</taxon>
        <taxon>Fungi</taxon>
        <taxon>Dikarya</taxon>
        <taxon>Ascomycota</taxon>
        <taxon>Pezizomycotina</taxon>
        <taxon>Eurotiomycetes</taxon>
        <taxon>Eurotiomycetidae</taxon>
        <taxon>Eurotiales</taxon>
        <taxon>Aspergillaceae</taxon>
        <taxon>Aspergillus</taxon>
        <taxon>Aspergillus subgen. Circumdati</taxon>
    </lineage>
</organism>
<feature type="compositionally biased region" description="Low complexity" evidence="1">
    <location>
        <begin position="28"/>
        <end position="48"/>
    </location>
</feature>
<feature type="region of interest" description="Disordered" evidence="1">
    <location>
        <begin position="1"/>
        <end position="48"/>
    </location>
</feature>
<feature type="compositionally biased region" description="Polar residues" evidence="1">
    <location>
        <begin position="1"/>
        <end position="20"/>
    </location>
</feature>
<dbReference type="AlphaFoldDB" id="A0A9W5YYE9"/>
<evidence type="ECO:0000313" key="3">
    <source>
        <dbReference type="Proteomes" id="UP001143548"/>
    </source>
</evidence>
<evidence type="ECO:0000313" key="2">
    <source>
        <dbReference type="EMBL" id="GKZ26395.1"/>
    </source>
</evidence>
<dbReference type="Proteomes" id="UP001143548">
    <property type="component" value="Unassembled WGS sequence"/>
</dbReference>